<proteinExistence type="predicted"/>
<name>A0AC34FN58_9BILA</name>
<reference evidence="2" key="1">
    <citation type="submission" date="2022-11" db="UniProtKB">
        <authorList>
            <consortium name="WormBaseParasite"/>
        </authorList>
    </citation>
    <scope>IDENTIFICATION</scope>
</reference>
<accession>A0AC34FN58</accession>
<dbReference type="Proteomes" id="UP000887579">
    <property type="component" value="Unplaced"/>
</dbReference>
<sequence>MFKKRGLKMNIKPKYCLYTYDQIINEVEKVSQDAAEILGFSAENCKIMLYHFKWNSMKLTEKFYDASSAKEFIKKSGIKYILDDSLNEDTVTVDECKICKEMKDVAILTCSHLFCFDCWKSIARSAKDKLADSDVLPYLTCDFEGCEAPIPETFTLQLFRDPETYHFYQHMVIQSFIQSNPLYKWCPNKSNGCKFAVKIDNSEVEEVTCECGFTYCFNCHDLPHSPFPCILIQKWKREIDLRVATSDPDICEYKTQNDLLKTGFQELVLLEKIKDGSVEFLKTALKFLHNFRQKMLYFYAFSYYLQNRQLFKNFQYSLQSLMQNAANLLNAPYTLKLVRRIEECHFPWNKQLEIIDVLVQIQNQLEAQVKSFYEDDWRFRDKEIEKAMLECKY</sequence>
<dbReference type="WBParaSite" id="ES5_v2.g18593.t1">
    <property type="protein sequence ID" value="ES5_v2.g18593.t1"/>
    <property type="gene ID" value="ES5_v2.g18593"/>
</dbReference>
<evidence type="ECO:0000313" key="1">
    <source>
        <dbReference type="Proteomes" id="UP000887579"/>
    </source>
</evidence>
<organism evidence="1 2">
    <name type="scientific">Panagrolaimus sp. ES5</name>
    <dbReference type="NCBI Taxonomy" id="591445"/>
    <lineage>
        <taxon>Eukaryota</taxon>
        <taxon>Metazoa</taxon>
        <taxon>Ecdysozoa</taxon>
        <taxon>Nematoda</taxon>
        <taxon>Chromadorea</taxon>
        <taxon>Rhabditida</taxon>
        <taxon>Tylenchina</taxon>
        <taxon>Panagrolaimomorpha</taxon>
        <taxon>Panagrolaimoidea</taxon>
        <taxon>Panagrolaimidae</taxon>
        <taxon>Panagrolaimus</taxon>
    </lineage>
</organism>
<evidence type="ECO:0000313" key="2">
    <source>
        <dbReference type="WBParaSite" id="ES5_v2.g18593.t1"/>
    </source>
</evidence>
<protein>
    <submittedName>
        <fullName evidence="2">RBR-type E3 ubiquitin transferase</fullName>
    </submittedName>
</protein>